<evidence type="ECO:0000259" key="7">
    <source>
        <dbReference type="Pfam" id="PF07596"/>
    </source>
</evidence>
<dbReference type="AlphaFoldDB" id="A0A5B9QWX1"/>
<evidence type="ECO:0000256" key="4">
    <source>
        <dbReference type="ARBA" id="ARBA00022989"/>
    </source>
</evidence>
<dbReference type="InterPro" id="IPR011453">
    <property type="entry name" value="DUF1559"/>
</dbReference>
<dbReference type="EMBL" id="CP042914">
    <property type="protein sequence ID" value="QEG38461.1"/>
    <property type="molecule type" value="Genomic_DNA"/>
</dbReference>
<gene>
    <name evidence="8" type="ORF">UC8_04180</name>
</gene>
<dbReference type="RefSeq" id="WP_068137336.1">
    <property type="nucleotide sequence ID" value="NZ_LWSJ01000048.1"/>
</dbReference>
<accession>A0A5B9QWX1</accession>
<reference evidence="8 9" key="1">
    <citation type="submission" date="2019-08" db="EMBL/GenBank/DDBJ databases">
        <title>Deep-cultivation of Planctomycetes and their phenomic and genomic characterization uncovers novel biology.</title>
        <authorList>
            <person name="Wiegand S."/>
            <person name="Jogler M."/>
            <person name="Boedeker C."/>
            <person name="Pinto D."/>
            <person name="Vollmers J."/>
            <person name="Rivas-Marin E."/>
            <person name="Kohn T."/>
            <person name="Peeters S.H."/>
            <person name="Heuer A."/>
            <person name="Rast P."/>
            <person name="Oberbeckmann S."/>
            <person name="Bunk B."/>
            <person name="Jeske O."/>
            <person name="Meyerdierks A."/>
            <person name="Storesund J.E."/>
            <person name="Kallscheuer N."/>
            <person name="Luecker S."/>
            <person name="Lage O.M."/>
            <person name="Pohl T."/>
            <person name="Merkel B.J."/>
            <person name="Hornburger P."/>
            <person name="Mueller R.-W."/>
            <person name="Bruemmer F."/>
            <person name="Labrenz M."/>
            <person name="Spormann A.M."/>
            <person name="Op den Camp H."/>
            <person name="Overmann J."/>
            <person name="Amann R."/>
            <person name="Jetten M.S.M."/>
            <person name="Mascher T."/>
            <person name="Medema M.H."/>
            <person name="Devos D.P."/>
            <person name="Kaster A.-K."/>
            <person name="Ovreas L."/>
            <person name="Rohde M."/>
            <person name="Galperin M.Y."/>
            <person name="Jogler C."/>
        </authorList>
    </citation>
    <scope>NUCLEOTIDE SEQUENCE [LARGE SCALE GENOMIC DNA]</scope>
    <source>
        <strain evidence="8 9">UC8</strain>
    </source>
</reference>
<dbReference type="GO" id="GO:0016020">
    <property type="term" value="C:membrane"/>
    <property type="evidence" value="ECO:0007669"/>
    <property type="project" value="UniProtKB-SubCell"/>
</dbReference>
<protein>
    <recommendedName>
        <fullName evidence="7">DUF1559 domain-containing protein</fullName>
    </recommendedName>
</protein>
<feature type="compositionally biased region" description="Low complexity" evidence="6">
    <location>
        <begin position="114"/>
        <end position="143"/>
    </location>
</feature>
<evidence type="ECO:0000256" key="1">
    <source>
        <dbReference type="ARBA" id="ARBA00004167"/>
    </source>
</evidence>
<proteinExistence type="predicted"/>
<evidence type="ECO:0000256" key="2">
    <source>
        <dbReference type="ARBA" id="ARBA00022481"/>
    </source>
</evidence>
<dbReference type="PANTHER" id="PTHR30093:SF44">
    <property type="entry name" value="TYPE II SECRETION SYSTEM CORE PROTEIN G"/>
    <property type="match status" value="1"/>
</dbReference>
<evidence type="ECO:0000313" key="9">
    <source>
        <dbReference type="Proteomes" id="UP000325286"/>
    </source>
</evidence>
<feature type="compositionally biased region" description="Polar residues" evidence="6">
    <location>
        <begin position="144"/>
        <end position="155"/>
    </location>
</feature>
<dbReference type="PANTHER" id="PTHR30093">
    <property type="entry name" value="GENERAL SECRETION PATHWAY PROTEIN G"/>
    <property type="match status" value="1"/>
</dbReference>
<evidence type="ECO:0000256" key="6">
    <source>
        <dbReference type="SAM" id="MobiDB-lite"/>
    </source>
</evidence>
<keyword evidence="9" id="KW-1185">Reference proteome</keyword>
<keyword evidence="4" id="KW-1133">Transmembrane helix</keyword>
<keyword evidence="2" id="KW-0488">Methylation</keyword>
<dbReference type="Proteomes" id="UP000325286">
    <property type="component" value="Chromosome"/>
</dbReference>
<feature type="region of interest" description="Disordered" evidence="6">
    <location>
        <begin position="52"/>
        <end position="162"/>
    </location>
</feature>
<feature type="domain" description="DUF1559" evidence="7">
    <location>
        <begin position="155"/>
        <end position="235"/>
    </location>
</feature>
<dbReference type="KEGG" id="rul:UC8_04180"/>
<dbReference type="Pfam" id="PF07596">
    <property type="entry name" value="SBP_bac_10"/>
    <property type="match status" value="1"/>
</dbReference>
<evidence type="ECO:0000256" key="3">
    <source>
        <dbReference type="ARBA" id="ARBA00022692"/>
    </source>
</evidence>
<evidence type="ECO:0000256" key="5">
    <source>
        <dbReference type="ARBA" id="ARBA00023136"/>
    </source>
</evidence>
<name>A0A5B9QWX1_9BACT</name>
<evidence type="ECO:0000313" key="8">
    <source>
        <dbReference type="EMBL" id="QEG38461.1"/>
    </source>
</evidence>
<keyword evidence="3" id="KW-0812">Transmembrane</keyword>
<keyword evidence="5" id="KW-0472">Membrane</keyword>
<dbReference type="OrthoDB" id="285651at2"/>
<comment type="subcellular location">
    <subcellularLocation>
        <location evidence="1">Membrane</location>
        <topology evidence="1">Single-pass membrane protein</topology>
    </subcellularLocation>
</comment>
<organism evidence="8 9">
    <name type="scientific">Roseimaritima ulvae</name>
    <dbReference type="NCBI Taxonomy" id="980254"/>
    <lineage>
        <taxon>Bacteria</taxon>
        <taxon>Pseudomonadati</taxon>
        <taxon>Planctomycetota</taxon>
        <taxon>Planctomycetia</taxon>
        <taxon>Pirellulales</taxon>
        <taxon>Pirellulaceae</taxon>
        <taxon>Roseimaritima</taxon>
    </lineage>
</organism>
<sequence length="731" mass="79321">MLIDQRRRALRPFHTAHRILNVTNKAFVNVVCRRQLVAALLLALLAGCGSSSNDPMARAKMRRRMDTDTAEANPKTRVDRPTDNPPVAAADTPRGQMPSVHVAATDSAGDDSVDAAAGDPAATVEPAATAETSAEVAAELVSSIEQRQPEQPLTESQRRERSAENIKKIAAAIIEYTYRNGEFPKPGEIKSEGGIPTLSWRVAILPYLGYDELYQQFDPNEPWDGEHNRKLLERIPDEFVSPERFDTKTNYLGPAYRTFLFGDQRIGPNGIEDGAANTILVVEVDDQFAVEWTRPQDYDAPALHLKQGLGKLRGDGAIAAWATGMPTLLPNNASEQQLMNAFTHEASDGQKAVVLHRPITIDVAAEAAQDAIAATVEPMPATPNPNVPADQSAADAATPAEMRLPVPKASELAATADRMRTVFAKRLADANAAERAALASEMIQQAFAMKQDNAGAFSLLTAATTLATHAGELGTAVEAMEAKIQLFEVDAYEENVNLLMAFGKANGGRRAAVVGGDEYVQRAIRVIYAGIAADDFSRASSIARYALMFKGEQSHDETGTMLNRLRTQLTVARGHYTRTGVALATLRANPGDRQAAEEVGRFLCFVKGDWQAGLPLLAKSEQDMLKALAAADLAGQDSPQEILAIADRWWELSDRTTQGVFRQACRDRAVMWYEAAFEQLPDSLDKLHAKARLDEAGESKATSPLALVKRLAEQSNVDLSASLAGVYRDRK</sequence>